<feature type="domain" description="AMP-binding enzyme C-terminal" evidence="6">
    <location>
        <begin position="570"/>
        <end position="640"/>
    </location>
</feature>
<dbReference type="GO" id="GO:0005524">
    <property type="term" value="F:ATP binding"/>
    <property type="evidence" value="ECO:0007669"/>
    <property type="project" value="UniProtKB-KW"/>
</dbReference>
<feature type="domain" description="AMP-dependent synthetase/ligase" evidence="5">
    <location>
        <begin position="154"/>
        <end position="504"/>
    </location>
</feature>
<dbReference type="InterPro" id="IPR000873">
    <property type="entry name" value="AMP-dep_synth/lig_dom"/>
</dbReference>
<dbReference type="OrthoDB" id="9803968at2"/>
<dbReference type="NCBIfam" id="NF002937">
    <property type="entry name" value="PRK03584.1"/>
    <property type="match status" value="1"/>
</dbReference>
<dbReference type="Pfam" id="PF13193">
    <property type="entry name" value="AMP-binding_C"/>
    <property type="match status" value="1"/>
</dbReference>
<dbReference type="PANTHER" id="PTHR42921:SF1">
    <property type="entry name" value="ACETOACETYL-COA SYNTHETASE"/>
    <property type="match status" value="1"/>
</dbReference>
<organism evidence="7 8">
    <name type="scientific">Glycomyces terrestris</name>
    <dbReference type="NCBI Taxonomy" id="2493553"/>
    <lineage>
        <taxon>Bacteria</taxon>
        <taxon>Bacillati</taxon>
        <taxon>Actinomycetota</taxon>
        <taxon>Actinomycetes</taxon>
        <taxon>Glycomycetales</taxon>
        <taxon>Glycomycetaceae</taxon>
        <taxon>Glycomyces</taxon>
    </lineage>
</organism>
<dbReference type="InterPro" id="IPR005914">
    <property type="entry name" value="Acac_CoA_synth"/>
</dbReference>
<dbReference type="InterPro" id="IPR025110">
    <property type="entry name" value="AMP-bd_C"/>
</dbReference>
<sequence>MVRQPISGPAGVWAGATAPRPCRRKQWRGGSTVTRGEGGECVTGEVLWRPRPDAAETANIGAFARRLSALAGADLTAYPDLWRCSVERPGLFWGAVWEHFGLGGPVPEDRVLASAAMPGAVWFPDERLNYAQAVLAAPGMGEADTAVRGYSDTRDPVEWTLRELRSAVARLRGGLLAAGVGRGDRVAAWMPNAPETYALMLAAASIGAVFSSCAPEFGARAVIDRLKQIEPAVLFVTDGYRYGAKTIRRDREIAQVVDALRPGAVVTFPYLGEGFQAGERWEDFGRDGALAFEPVPFDHPLYILYSSGTTGLPKAIVHGHGGIAVEHAKMLGLHHDLGPGDRFLWYTTTGWMMWNYLASAPLVGAAVVAFDGAPDPEGLWRLAEESGATYFGTSAPFLMACRDRGVVPKEVADLSRLRGIGSTGAPLPPAGFDYVREAVSATAQLQSLSGGTDLCTGFLGGAPTVPVWRGELSCRCLGADVRSFDPSGRDGVGREGELVIASPMPSMPVGLWGDTDRKRYRDTYFDTYPGVWRHGDWITVTERGSAVISGRSDATLNRGGVRMGTAEFYSVVEAVPGVADSLVVHLDDEDRLLVFVATTVPFDAALEAAIRAAIRTELSPRHLPDAITAVPAIPRTVTGKKVEVPVKRLLQGVPVDRAVARGALADPAALDAFLPRG</sequence>
<evidence type="ECO:0000313" key="7">
    <source>
        <dbReference type="EMBL" id="RRR98715.1"/>
    </source>
</evidence>
<dbReference type="SUPFAM" id="SSF56801">
    <property type="entry name" value="Acetyl-CoA synthetase-like"/>
    <property type="match status" value="1"/>
</dbReference>
<dbReference type="InterPro" id="IPR020845">
    <property type="entry name" value="AMP-binding_CS"/>
</dbReference>
<evidence type="ECO:0000259" key="6">
    <source>
        <dbReference type="Pfam" id="PF13193"/>
    </source>
</evidence>
<dbReference type="InterPro" id="IPR045851">
    <property type="entry name" value="AMP-bd_C_sf"/>
</dbReference>
<dbReference type="PROSITE" id="PS00455">
    <property type="entry name" value="AMP_BINDING"/>
    <property type="match status" value="1"/>
</dbReference>
<keyword evidence="4" id="KW-0067">ATP-binding</keyword>
<keyword evidence="8" id="KW-1185">Reference proteome</keyword>
<dbReference type="EMBL" id="RSEB01000004">
    <property type="protein sequence ID" value="RRR98715.1"/>
    <property type="molecule type" value="Genomic_DNA"/>
</dbReference>
<evidence type="ECO:0000256" key="1">
    <source>
        <dbReference type="ARBA" id="ARBA00006432"/>
    </source>
</evidence>
<dbReference type="AlphaFoldDB" id="A0A426UWJ9"/>
<dbReference type="PANTHER" id="PTHR42921">
    <property type="entry name" value="ACETOACETYL-COA SYNTHETASE"/>
    <property type="match status" value="1"/>
</dbReference>
<gene>
    <name evidence="7" type="ORF">EIW28_14715</name>
</gene>
<dbReference type="Pfam" id="PF00501">
    <property type="entry name" value="AMP-binding"/>
    <property type="match status" value="1"/>
</dbReference>
<evidence type="ECO:0000256" key="3">
    <source>
        <dbReference type="ARBA" id="ARBA00022741"/>
    </source>
</evidence>
<dbReference type="Proteomes" id="UP000277256">
    <property type="component" value="Unassembled WGS sequence"/>
</dbReference>
<accession>A0A426UWJ9</accession>
<reference evidence="7 8" key="1">
    <citation type="submission" date="2018-12" db="EMBL/GenBank/DDBJ databases">
        <title>Glycomyces sp. YIM 121974 draft genome.</title>
        <authorList>
            <person name="Li Q."/>
        </authorList>
    </citation>
    <scope>NUCLEOTIDE SEQUENCE [LARGE SCALE GENOMIC DNA]</scope>
    <source>
        <strain evidence="7 8">YIM 121974</strain>
    </source>
</reference>
<comment type="similarity">
    <text evidence="1">Belongs to the ATP-dependent AMP-binding enzyme family.</text>
</comment>
<evidence type="ECO:0000256" key="2">
    <source>
        <dbReference type="ARBA" id="ARBA00022598"/>
    </source>
</evidence>
<evidence type="ECO:0000313" key="8">
    <source>
        <dbReference type="Proteomes" id="UP000277256"/>
    </source>
</evidence>
<dbReference type="EC" id="6.2.1.16" evidence="7"/>
<proteinExistence type="inferred from homology"/>
<keyword evidence="2 7" id="KW-0436">Ligase</keyword>
<dbReference type="Gene3D" id="3.40.50.12780">
    <property type="entry name" value="N-terminal domain of ligase-like"/>
    <property type="match status" value="1"/>
</dbReference>
<dbReference type="InterPro" id="IPR042099">
    <property type="entry name" value="ANL_N_sf"/>
</dbReference>
<keyword evidence="3" id="KW-0547">Nucleotide-binding</keyword>
<evidence type="ECO:0000256" key="4">
    <source>
        <dbReference type="ARBA" id="ARBA00022840"/>
    </source>
</evidence>
<dbReference type="NCBIfam" id="TIGR01217">
    <property type="entry name" value="ac_ac_CoA_syn"/>
    <property type="match status" value="1"/>
</dbReference>
<evidence type="ECO:0000259" key="5">
    <source>
        <dbReference type="Pfam" id="PF00501"/>
    </source>
</evidence>
<dbReference type="Gene3D" id="3.30.300.30">
    <property type="match status" value="1"/>
</dbReference>
<name>A0A426UWJ9_9ACTN</name>
<protein>
    <submittedName>
        <fullName evidence="7">Acetoacetate--CoA ligase</fullName>
        <ecNumber evidence="7">6.2.1.16</ecNumber>
    </submittedName>
</protein>
<dbReference type="GO" id="GO:0030729">
    <property type="term" value="F:acetoacetate-CoA ligase activity"/>
    <property type="evidence" value="ECO:0007669"/>
    <property type="project" value="UniProtKB-EC"/>
</dbReference>
<comment type="caution">
    <text evidence="7">The sequence shown here is derived from an EMBL/GenBank/DDBJ whole genome shotgun (WGS) entry which is preliminary data.</text>
</comment>
<dbReference type="GO" id="GO:0006629">
    <property type="term" value="P:lipid metabolic process"/>
    <property type="evidence" value="ECO:0007669"/>
    <property type="project" value="InterPro"/>
</dbReference>